<reference evidence="2" key="1">
    <citation type="submission" date="2017-12" db="EMBL/GenBank/DDBJ databases">
        <title>Draft genome sequence of Telmatospirillum siberiense 26-4b1T, an acidotolerant peatland alphaproteobacterium potentially involved in sulfur cycling.</title>
        <authorList>
            <person name="Hausmann B."/>
            <person name="Pjevac P."/>
            <person name="Schreck K."/>
            <person name="Herbold C.W."/>
            <person name="Daims H."/>
            <person name="Wagner M."/>
            <person name="Pester M."/>
            <person name="Loy A."/>
        </authorList>
    </citation>
    <scope>NUCLEOTIDE SEQUENCE [LARGE SCALE GENOMIC DNA]</scope>
    <source>
        <strain evidence="2">26-4b1</strain>
    </source>
</reference>
<dbReference type="EMBL" id="PIUM01000001">
    <property type="protein sequence ID" value="PKU26568.1"/>
    <property type="molecule type" value="Genomic_DNA"/>
</dbReference>
<name>A0A2N3Q1N5_9PROT</name>
<evidence type="ECO:0000313" key="1">
    <source>
        <dbReference type="EMBL" id="PKU26568.1"/>
    </source>
</evidence>
<evidence type="ECO:0000313" key="2">
    <source>
        <dbReference type="Proteomes" id="UP000233293"/>
    </source>
</evidence>
<accession>A0A2N3Q1N5</accession>
<organism evidence="1 2">
    <name type="scientific">Telmatospirillum siberiense</name>
    <dbReference type="NCBI Taxonomy" id="382514"/>
    <lineage>
        <taxon>Bacteria</taxon>
        <taxon>Pseudomonadati</taxon>
        <taxon>Pseudomonadota</taxon>
        <taxon>Alphaproteobacteria</taxon>
        <taxon>Rhodospirillales</taxon>
        <taxon>Rhodospirillaceae</taxon>
        <taxon>Telmatospirillum</taxon>
    </lineage>
</organism>
<dbReference type="AlphaFoldDB" id="A0A2N3Q1N5"/>
<gene>
    <name evidence="1" type="ORF">CWS72_01650</name>
</gene>
<comment type="caution">
    <text evidence="1">The sequence shown here is derived from an EMBL/GenBank/DDBJ whole genome shotgun (WGS) entry which is preliminary data.</text>
</comment>
<proteinExistence type="predicted"/>
<dbReference type="Proteomes" id="UP000233293">
    <property type="component" value="Unassembled WGS sequence"/>
</dbReference>
<protein>
    <submittedName>
        <fullName evidence="1">Uncharacterized protein</fullName>
    </submittedName>
</protein>
<keyword evidence="2" id="KW-1185">Reference proteome</keyword>
<sequence>MILDVKTGAVKPRETNRRPGVRVNTNPLADLGAFAEDPQPAPCFGLFLVSLKLHCCPYAE</sequence>